<dbReference type="Proteomes" id="UP000001660">
    <property type="component" value="Chromosome"/>
</dbReference>
<dbReference type="HOGENOM" id="CLU_543686_0_0_0"/>
<accession>D8P9Y7</accession>
<dbReference type="STRING" id="330214.NIDE0265"/>
<dbReference type="EMBL" id="FP929003">
    <property type="protein sequence ID" value="CBK40046.1"/>
    <property type="molecule type" value="Genomic_DNA"/>
</dbReference>
<keyword evidence="2" id="KW-0175">Coiled coil</keyword>
<evidence type="ECO:0000256" key="4">
    <source>
        <dbReference type="SAM" id="SignalP"/>
    </source>
</evidence>
<dbReference type="AlphaFoldDB" id="D8P9Y7"/>
<dbReference type="PROSITE" id="PS51123">
    <property type="entry name" value="OMPA_2"/>
    <property type="match status" value="1"/>
</dbReference>
<keyword evidence="7" id="KW-1185">Reference proteome</keyword>
<feature type="region of interest" description="Disordered" evidence="3">
    <location>
        <begin position="252"/>
        <end position="325"/>
    </location>
</feature>
<evidence type="ECO:0000256" key="2">
    <source>
        <dbReference type="SAM" id="Coils"/>
    </source>
</evidence>
<feature type="compositionally biased region" description="Polar residues" evidence="3">
    <location>
        <begin position="262"/>
        <end position="272"/>
    </location>
</feature>
<dbReference type="InterPro" id="IPR036737">
    <property type="entry name" value="OmpA-like_sf"/>
</dbReference>
<name>D8P9Y7_9BACT</name>
<dbReference type="PANTHER" id="PTHR30329">
    <property type="entry name" value="STATOR ELEMENT OF FLAGELLAR MOTOR COMPLEX"/>
    <property type="match status" value="1"/>
</dbReference>
<evidence type="ECO:0000313" key="6">
    <source>
        <dbReference type="EMBL" id="CBK40046.1"/>
    </source>
</evidence>
<feature type="signal peptide" evidence="4">
    <location>
        <begin position="1"/>
        <end position="15"/>
    </location>
</feature>
<dbReference type="PROSITE" id="PS51257">
    <property type="entry name" value="PROKAR_LIPOPROTEIN"/>
    <property type="match status" value="1"/>
</dbReference>
<evidence type="ECO:0000313" key="7">
    <source>
        <dbReference type="Proteomes" id="UP000001660"/>
    </source>
</evidence>
<dbReference type="CDD" id="cd07185">
    <property type="entry name" value="OmpA_C-like"/>
    <property type="match status" value="1"/>
</dbReference>
<protein>
    <submittedName>
        <fullName evidence="6">Putative Outer membrane protein, OmpA/MotB family</fullName>
    </submittedName>
</protein>
<dbReference type="InterPro" id="IPR006665">
    <property type="entry name" value="OmpA-like"/>
</dbReference>
<dbReference type="OrthoDB" id="9815217at2"/>
<dbReference type="InterPro" id="IPR050330">
    <property type="entry name" value="Bact_OuterMem_StrucFunc"/>
</dbReference>
<gene>
    <name evidence="6" type="ORF">NIDE0265</name>
</gene>
<dbReference type="SUPFAM" id="SSF103088">
    <property type="entry name" value="OmpA-like"/>
    <property type="match status" value="1"/>
</dbReference>
<evidence type="ECO:0000259" key="5">
    <source>
        <dbReference type="PROSITE" id="PS51123"/>
    </source>
</evidence>
<dbReference type="Pfam" id="PF00691">
    <property type="entry name" value="OmpA"/>
    <property type="match status" value="1"/>
</dbReference>
<dbReference type="PANTHER" id="PTHR30329:SF21">
    <property type="entry name" value="LIPOPROTEIN YIAD-RELATED"/>
    <property type="match status" value="1"/>
</dbReference>
<reference evidence="6 7" key="1">
    <citation type="journal article" date="2010" name="Proc. Natl. Acad. Sci. U.S.A.">
        <title>A Nitrospira metagenome illuminates the physiology and evolution of globally important nitrite-oxidizing bacteria.</title>
        <authorList>
            <person name="Lucker S."/>
            <person name="Wagner M."/>
            <person name="Maixner F."/>
            <person name="Pelletier E."/>
            <person name="Koch H."/>
            <person name="Vacherie B."/>
            <person name="Rattei T."/>
            <person name="Sinninghe Damste J."/>
            <person name="Spieck E."/>
            <person name="Le Paslier D."/>
            <person name="Daims H."/>
        </authorList>
    </citation>
    <scope>NUCLEOTIDE SEQUENCE [LARGE SCALE GENOMIC DNA]</scope>
</reference>
<dbReference type="KEGG" id="nde:NIDE0265"/>
<dbReference type="eggNOG" id="COG4372">
    <property type="taxonomic scope" value="Bacteria"/>
</dbReference>
<dbReference type="GO" id="GO:0016020">
    <property type="term" value="C:membrane"/>
    <property type="evidence" value="ECO:0007669"/>
    <property type="project" value="UniProtKB-UniRule"/>
</dbReference>
<keyword evidence="4" id="KW-0732">Signal</keyword>
<evidence type="ECO:0000256" key="1">
    <source>
        <dbReference type="PROSITE-ProRule" id="PRU00473"/>
    </source>
</evidence>
<keyword evidence="1" id="KW-0472">Membrane</keyword>
<evidence type="ECO:0000256" key="3">
    <source>
        <dbReference type="SAM" id="MobiDB-lite"/>
    </source>
</evidence>
<dbReference type="eggNOG" id="COG1360">
    <property type="taxonomic scope" value="Bacteria"/>
</dbReference>
<feature type="domain" description="OmpA-like" evidence="5">
    <location>
        <begin position="354"/>
        <end position="478"/>
    </location>
</feature>
<feature type="coiled-coil region" evidence="2">
    <location>
        <begin position="99"/>
        <end position="212"/>
    </location>
</feature>
<dbReference type="Gene3D" id="1.10.287.1490">
    <property type="match status" value="1"/>
</dbReference>
<feature type="chain" id="PRO_5012565027" evidence="4">
    <location>
        <begin position="16"/>
        <end position="501"/>
    </location>
</feature>
<organism evidence="6 7">
    <name type="scientific">Nitrospira defluvii</name>
    <dbReference type="NCBI Taxonomy" id="330214"/>
    <lineage>
        <taxon>Bacteria</taxon>
        <taxon>Pseudomonadati</taxon>
        <taxon>Nitrospirota</taxon>
        <taxon>Nitrospiria</taxon>
        <taxon>Nitrospirales</taxon>
        <taxon>Nitrospiraceae</taxon>
        <taxon>Nitrospira</taxon>
    </lineage>
</organism>
<proteinExistence type="predicted"/>
<dbReference type="Gene3D" id="3.30.1330.60">
    <property type="entry name" value="OmpA-like domain"/>
    <property type="match status" value="1"/>
</dbReference>
<sequence>MRRAVWALMVLSSLAAGCETAPHVQPIASNPASVEPKLLALQQEREQLLTTLGEFHDRIRDLESKLGDRQSQPAAASYDQLLSAKEAELVELRRLAPERDRLTGQLTTATNELIQARQRIGTLEQQLATRDKDLAALQTRATAVADLEVARRKILELEAHIARQDRDLHTVRTGSAERDSLAAQLQTATATIESLKARISSLDQQLKDREQTYETVRSRLMERDKLVPQYNAMIAEIYQARHRIAALEQRLNEKGRDLSPRQKGTQLSSSQRDGGPLNQRSGAAHQSLGDTTKSIPDGKSAAQGKDSTRSGVAFPGNPAQSEARNGSIAAVKEELLKVLPGDNRQKTISMRQDGNRLTVALDSNLLFTWGDAALSPEGATILKRIGAVLGQLPDKFVQVAGHTDNQALSKTLQKTFPDNKALSWARAENARRALVNGGIPADKTKAVGLADTRPLTSNATEQGRQKNRRLELIIVQGPTVAATVEESRRGQVRLATLSATP</sequence>